<dbReference type="EMBL" id="AFNU02000008">
    <property type="protein sequence ID" value="ERJ11782.1"/>
    <property type="molecule type" value="Genomic_DNA"/>
</dbReference>
<reference evidence="1 2" key="2">
    <citation type="journal article" date="2013" name="PLoS ONE">
        <title>INDIGO - INtegrated Data Warehouse of MIcrobial GenOmes with Examples from the Red Sea Extremophiles.</title>
        <authorList>
            <person name="Alam I."/>
            <person name="Antunes A."/>
            <person name="Kamau A.A."/>
            <person name="Ba Alawi W."/>
            <person name="Kalkatawi M."/>
            <person name="Stingl U."/>
            <person name="Bajic V.B."/>
        </authorList>
    </citation>
    <scope>NUCLEOTIDE SEQUENCE [LARGE SCALE GENOMIC DNA]</scope>
    <source>
        <strain evidence="1 2">SSD-17B</strain>
    </source>
</reference>
<protein>
    <submittedName>
        <fullName evidence="1">Uncharacterized protein</fullName>
    </submittedName>
</protein>
<proteinExistence type="predicted"/>
<sequence length="60" mass="7162">MIKLNYKALKNTITRVFSIRNIIYNYKLKKQCQIGLITINTAFLKGRRLCCDEFNNYTVR</sequence>
<accession>U2DTH4</accession>
<name>U2DTH4_9MOLU</name>
<reference evidence="1 2" key="1">
    <citation type="journal article" date="2011" name="J. Bacteriol.">
        <title>Genome sequence of Haloplasma contractile, an unusual contractile bacterium from a deep-sea anoxic brine lake.</title>
        <authorList>
            <person name="Antunes A."/>
            <person name="Alam I."/>
            <person name="El Dorry H."/>
            <person name="Siam R."/>
            <person name="Robertson A."/>
            <person name="Bajic V.B."/>
            <person name="Stingl U."/>
        </authorList>
    </citation>
    <scope>NUCLEOTIDE SEQUENCE [LARGE SCALE GENOMIC DNA]</scope>
    <source>
        <strain evidence="1 2">SSD-17B</strain>
    </source>
</reference>
<evidence type="ECO:0000313" key="1">
    <source>
        <dbReference type="EMBL" id="ERJ11782.1"/>
    </source>
</evidence>
<keyword evidence="2" id="KW-1185">Reference proteome</keyword>
<comment type="caution">
    <text evidence="1">The sequence shown here is derived from an EMBL/GenBank/DDBJ whole genome shotgun (WGS) entry which is preliminary data.</text>
</comment>
<evidence type="ECO:0000313" key="2">
    <source>
        <dbReference type="Proteomes" id="UP000005707"/>
    </source>
</evidence>
<dbReference type="Proteomes" id="UP000005707">
    <property type="component" value="Unassembled WGS sequence"/>
</dbReference>
<dbReference type="InParanoid" id="U2DTH4"/>
<gene>
    <name evidence="1" type="ORF">HLPCO_002265</name>
</gene>
<dbReference type="AlphaFoldDB" id="U2DTH4"/>
<organism evidence="1 2">
    <name type="scientific">Haloplasma contractile SSD-17B</name>
    <dbReference type="NCBI Taxonomy" id="1033810"/>
    <lineage>
        <taxon>Bacteria</taxon>
        <taxon>Bacillati</taxon>
        <taxon>Mycoplasmatota</taxon>
        <taxon>Mollicutes</taxon>
        <taxon>Haloplasmatales</taxon>
        <taxon>Haloplasmataceae</taxon>
        <taxon>Haloplasma</taxon>
    </lineage>
</organism>